<dbReference type="EMBL" id="VTHL01000004">
    <property type="protein sequence ID" value="TYZ11940.1"/>
    <property type="molecule type" value="Genomic_DNA"/>
</dbReference>
<dbReference type="RefSeq" id="WP_149070119.1">
    <property type="nucleotide sequence ID" value="NZ_VTHL01000004.1"/>
</dbReference>
<proteinExistence type="predicted"/>
<keyword evidence="4" id="KW-1185">Reference proteome</keyword>
<dbReference type="Proteomes" id="UP000322791">
    <property type="component" value="Unassembled WGS sequence"/>
</dbReference>
<name>A0A5D6V9B8_9BACT</name>
<dbReference type="Pfam" id="PF00050">
    <property type="entry name" value="Kazal_1"/>
    <property type="match status" value="1"/>
</dbReference>
<dbReference type="PROSITE" id="PS51257">
    <property type="entry name" value="PROKAR_LIPOPROTEIN"/>
    <property type="match status" value="1"/>
</dbReference>
<dbReference type="InterPro" id="IPR036058">
    <property type="entry name" value="Kazal_dom_sf"/>
</dbReference>
<dbReference type="AlphaFoldDB" id="A0A5D6V9B8"/>
<evidence type="ECO:0000259" key="2">
    <source>
        <dbReference type="PROSITE" id="PS51465"/>
    </source>
</evidence>
<evidence type="ECO:0000256" key="1">
    <source>
        <dbReference type="SAM" id="SignalP"/>
    </source>
</evidence>
<evidence type="ECO:0000313" key="3">
    <source>
        <dbReference type="EMBL" id="TYZ11940.1"/>
    </source>
</evidence>
<dbReference type="Gene3D" id="3.30.60.30">
    <property type="match status" value="1"/>
</dbReference>
<organism evidence="3 4">
    <name type="scientific">Hymenobacter lutimineralis</name>
    <dbReference type="NCBI Taxonomy" id="2606448"/>
    <lineage>
        <taxon>Bacteria</taxon>
        <taxon>Pseudomonadati</taxon>
        <taxon>Bacteroidota</taxon>
        <taxon>Cytophagia</taxon>
        <taxon>Cytophagales</taxon>
        <taxon>Hymenobacteraceae</taxon>
        <taxon>Hymenobacter</taxon>
    </lineage>
</organism>
<reference evidence="3 4" key="1">
    <citation type="submission" date="2019-08" db="EMBL/GenBank/DDBJ databases">
        <authorList>
            <person name="Seo M.-J."/>
        </authorList>
    </citation>
    <scope>NUCLEOTIDE SEQUENCE [LARGE SCALE GENOMIC DNA]</scope>
    <source>
        <strain evidence="3 4">KIGAM108</strain>
    </source>
</reference>
<keyword evidence="1" id="KW-0732">Signal</keyword>
<sequence>MKILFAAPFLLAALAGGCQTSDSPATTAKECIDASKIRKDAMCTMQYDPVCGCDGKTYGNACQANNAGVTSFTKGECPPASTN</sequence>
<dbReference type="PROSITE" id="PS51465">
    <property type="entry name" value="KAZAL_2"/>
    <property type="match status" value="1"/>
</dbReference>
<feature type="signal peptide" evidence="1">
    <location>
        <begin position="1"/>
        <end position="20"/>
    </location>
</feature>
<feature type="domain" description="Kazal-like" evidence="2">
    <location>
        <begin position="25"/>
        <end position="79"/>
    </location>
</feature>
<evidence type="ECO:0000313" key="4">
    <source>
        <dbReference type="Proteomes" id="UP000322791"/>
    </source>
</evidence>
<dbReference type="SMART" id="SM00280">
    <property type="entry name" value="KAZAL"/>
    <property type="match status" value="1"/>
</dbReference>
<comment type="caution">
    <text evidence="3">The sequence shown here is derived from an EMBL/GenBank/DDBJ whole genome shotgun (WGS) entry which is preliminary data.</text>
</comment>
<dbReference type="PANTHER" id="PTHR21131:SF0">
    <property type="entry name" value="GEO10195P1-RELATED"/>
    <property type="match status" value="1"/>
</dbReference>
<dbReference type="InterPro" id="IPR053265">
    <property type="entry name" value="Serpin"/>
</dbReference>
<dbReference type="InterPro" id="IPR002350">
    <property type="entry name" value="Kazal_dom"/>
</dbReference>
<gene>
    <name evidence="3" type="ORF">FY528_06215</name>
</gene>
<dbReference type="PANTHER" id="PTHR21131">
    <property type="entry name" value="SERINE-TYPE ENDOPEPTIDASE INHIBITOR"/>
    <property type="match status" value="1"/>
</dbReference>
<protein>
    <submittedName>
        <fullName evidence="3">Kazal domain protein</fullName>
    </submittedName>
</protein>
<accession>A0A5D6V9B8</accession>
<dbReference type="SUPFAM" id="SSF100895">
    <property type="entry name" value="Kazal-type serine protease inhibitors"/>
    <property type="match status" value="1"/>
</dbReference>
<dbReference type="CDD" id="cd00104">
    <property type="entry name" value="KAZAL_FS"/>
    <property type="match status" value="1"/>
</dbReference>
<feature type="chain" id="PRO_5022659142" evidence="1">
    <location>
        <begin position="21"/>
        <end position="83"/>
    </location>
</feature>